<protein>
    <submittedName>
        <fullName evidence="2">RNA polymerase II assembly factor Rtp1 C-terminal domain-containing protein</fullName>
    </submittedName>
</protein>
<organism evidence="1 2">
    <name type="scientific">Panagrolaimus sp. ES5</name>
    <dbReference type="NCBI Taxonomy" id="591445"/>
    <lineage>
        <taxon>Eukaryota</taxon>
        <taxon>Metazoa</taxon>
        <taxon>Ecdysozoa</taxon>
        <taxon>Nematoda</taxon>
        <taxon>Chromadorea</taxon>
        <taxon>Rhabditida</taxon>
        <taxon>Tylenchina</taxon>
        <taxon>Panagrolaimomorpha</taxon>
        <taxon>Panagrolaimoidea</taxon>
        <taxon>Panagrolaimidae</taxon>
        <taxon>Panagrolaimus</taxon>
    </lineage>
</organism>
<name>A0AC34FVU0_9BILA</name>
<accession>A0AC34FVU0</accession>
<evidence type="ECO:0000313" key="1">
    <source>
        <dbReference type="Proteomes" id="UP000887579"/>
    </source>
</evidence>
<dbReference type="Proteomes" id="UP000887579">
    <property type="component" value="Unplaced"/>
</dbReference>
<proteinExistence type="predicted"/>
<sequence>MDEQGDKPDVDSFEEVQRQRITEMKALLASPKGLSKLLLYFNDFGGESFWNNPVPLSCVATLLSTKPPHEESFQKYTLSIFSQFLDIMKNNKFGSNLSLLFVLTVDKLYAKAPRLVEVQLVDKIIRPWELLLERGVQNPLTKENGYWNANLDGSLVILRSWLNAQPQQNSIKKFSFANRFLKLVPFFLHLCGQAAASEELKEISEDLSSEELKEISEDLCLILTRLLNDDLKESEVLIKHVLDDGNKTYGYFKVAPEKKAVVSEVKESTLAVKYRVNLEILDVCLDEETLLDLKIDAFRLIVKSLSSEVAIKSITVLMSDCLNAWLSNDDSVINLEENSLRFVPELETHVVEHSKKLKAVYILCSVVDIFTSIDAEDFPPNVLTDMVNIAMKIFVNANQRLSAIIDVDVVKQENKELKAIEAQTTNLAVGLVSAILANAFESCKQLLELFSNDLHWDVSTMPPDSKHISSKGRKHAINKIEEWKVSLDGEEEDAIKGGVLIEISQALRRKDKNLFSNITDFEWVWNVALDNSKNPDTYVFLASINVLAELSYWQTDIFLPRLVECFTNWDDSNLSKDVSLMWKCKMGEALAKVFKQIGNFSVIYFDQFSNSLLNLTKTGDELIRSSALSSFADLIVACRGRKYDSMIQELLLLVSQYLKDEDNALVRRAAVHLLRCLLSSADDNLLTTFSDTISDVHRMLKRLWLHDQDDVVRFHAELALIDLKSIMQRLFENIMDNNCENKENCESVDTLHLHNIVDYEIKHRDVHVEDWSHEI</sequence>
<dbReference type="WBParaSite" id="ES5_v2.g21116.t1">
    <property type="protein sequence ID" value="ES5_v2.g21116.t1"/>
    <property type="gene ID" value="ES5_v2.g21116"/>
</dbReference>
<reference evidence="2" key="1">
    <citation type="submission" date="2022-11" db="UniProtKB">
        <authorList>
            <consortium name="WormBaseParasite"/>
        </authorList>
    </citation>
    <scope>IDENTIFICATION</scope>
</reference>
<evidence type="ECO:0000313" key="2">
    <source>
        <dbReference type="WBParaSite" id="ES5_v2.g21116.t1"/>
    </source>
</evidence>